<proteinExistence type="inferred from homology"/>
<name>A0AAN9QAL5_CANGL</name>
<dbReference type="EMBL" id="JAYMYQ010000005">
    <property type="protein sequence ID" value="KAK7327874.1"/>
    <property type="molecule type" value="Genomic_DNA"/>
</dbReference>
<feature type="binding site" evidence="22">
    <location>
        <position position="427"/>
    </location>
    <ligand>
        <name>ATP</name>
        <dbReference type="ChEBI" id="CHEBI:30616"/>
    </ligand>
</feature>
<dbReference type="CDD" id="cd06899">
    <property type="entry name" value="lectin_legume_LecRK_Arcelin_ConA"/>
    <property type="match status" value="1"/>
</dbReference>
<dbReference type="GO" id="GO:0004674">
    <property type="term" value="F:protein serine/threonine kinase activity"/>
    <property type="evidence" value="ECO:0007669"/>
    <property type="project" value="UniProtKB-KW"/>
</dbReference>
<evidence type="ECO:0000256" key="23">
    <source>
        <dbReference type="SAM" id="Phobius"/>
    </source>
</evidence>
<evidence type="ECO:0000256" key="12">
    <source>
        <dbReference type="ARBA" id="ARBA00022734"/>
    </source>
</evidence>
<dbReference type="Gene3D" id="2.60.120.200">
    <property type="match status" value="1"/>
</dbReference>
<keyword evidence="18" id="KW-0675">Receptor</keyword>
<dbReference type="Gene3D" id="3.30.200.20">
    <property type="entry name" value="Phosphorylase Kinase, domain 1"/>
    <property type="match status" value="1"/>
</dbReference>
<evidence type="ECO:0000256" key="20">
    <source>
        <dbReference type="ARBA" id="ARBA00047899"/>
    </source>
</evidence>
<gene>
    <name evidence="25" type="ORF">VNO77_21967</name>
</gene>
<evidence type="ECO:0000256" key="4">
    <source>
        <dbReference type="ARBA" id="ARBA00008536"/>
    </source>
</evidence>
<comment type="similarity">
    <text evidence="5">In the C-terminal section; belongs to the protein kinase superfamily. Ser/Thr protein kinase family.</text>
</comment>
<dbReference type="Gene3D" id="1.10.510.10">
    <property type="entry name" value="Transferase(Phosphotransferase) domain 1"/>
    <property type="match status" value="1"/>
</dbReference>
<dbReference type="SUPFAM" id="SSF49899">
    <property type="entry name" value="Concanavalin A-like lectins/glucanases"/>
    <property type="match status" value="1"/>
</dbReference>
<comment type="similarity">
    <text evidence="3">Belongs to the leguminous lectin family.</text>
</comment>
<dbReference type="FunFam" id="2.60.120.200:FF:000086">
    <property type="entry name" value="L-type lectin-domain containing receptor kinase S.4"/>
    <property type="match status" value="1"/>
</dbReference>
<evidence type="ECO:0000313" key="26">
    <source>
        <dbReference type="Proteomes" id="UP001367508"/>
    </source>
</evidence>
<dbReference type="InterPro" id="IPR008271">
    <property type="entry name" value="Ser/Thr_kinase_AS"/>
</dbReference>
<sequence length="731" mass="82563">MVIDELKRLTKEISKCLHVSSILHIPLFLSSLYHSFYDTHMDTPLLCFFSASKMMRHLLLSILFLLSPTTAIDFVFNGFNSSDVSLFGNATVDSGILTLTHEQSFSVGRALYRQKIPAKQPNSSYVYRFSTCFIFAMAPFKDTLPGHGLVFIFTPVTGIHGTSSAQHLGLFNLTNNGNGSNHVFGVEFDVFMNQEFDDINANHVGIDINSLKSYVSGDAGYWSDDGGDNKSFQELSLNNGQNYQVWIDYEDSFINVTMAPVGMKKPSRPLLNVSINLSQVFEDEMFVGFTAATGQLVESHKILGWSFSNNNFSLSDELITAGLPSFVLPEDSIFESKGFVAGFVVGVFFVICVLVLLAMFLIQRKRRRARKREEMEDWELEYWPHRMAYEEIEAATKRFCEENVIGVGGNGKVYKGVLRGGVEIAVKRISHENDGVREFLAEISSLGRLKQRNLVGLRGWCKKDAGNFLLVYDYMENGSLDKRVFDCDESKMLSYEDRIRIIKDVAFAVLYLHEGWEAKVVHRDIKASNVLLDKDMNGRLGDFGLARMHSHSQIASTTKLVGTVGYMAPEVIRTGRASTQTDVYMFGILLLEVMCGRRPLEEGKPPLVEWVWQLMVQGQLVCALDQRLSARGDFSVQEMERILHLGLLCAYPEPKARPTMRQVMNILEGKNEGEESEIENMDTYLLQQLKSRDILSEYSQYFSYASHPTLQDIRHSSSMSLTWSKSLVEGR</sequence>
<evidence type="ECO:0000256" key="1">
    <source>
        <dbReference type="ARBA" id="ARBA00004236"/>
    </source>
</evidence>
<evidence type="ECO:0000256" key="5">
    <source>
        <dbReference type="ARBA" id="ARBA00010217"/>
    </source>
</evidence>
<dbReference type="InterPro" id="IPR000719">
    <property type="entry name" value="Prot_kinase_dom"/>
</dbReference>
<keyword evidence="11" id="KW-0732">Signal</keyword>
<dbReference type="GO" id="GO:0002229">
    <property type="term" value="P:defense response to oomycetes"/>
    <property type="evidence" value="ECO:0007669"/>
    <property type="project" value="UniProtKB-ARBA"/>
</dbReference>
<dbReference type="PROSITE" id="PS00108">
    <property type="entry name" value="PROTEIN_KINASE_ST"/>
    <property type="match status" value="1"/>
</dbReference>
<protein>
    <recommendedName>
        <fullName evidence="6">non-specific serine/threonine protein kinase</fullName>
        <ecNumber evidence="6">2.7.11.1</ecNumber>
    </recommendedName>
</protein>
<comment type="catalytic activity">
    <reaction evidence="20">
        <text>L-threonyl-[protein] + ATP = O-phospho-L-threonyl-[protein] + ADP + H(+)</text>
        <dbReference type="Rhea" id="RHEA:46608"/>
        <dbReference type="Rhea" id="RHEA-COMP:11060"/>
        <dbReference type="Rhea" id="RHEA-COMP:11605"/>
        <dbReference type="ChEBI" id="CHEBI:15378"/>
        <dbReference type="ChEBI" id="CHEBI:30013"/>
        <dbReference type="ChEBI" id="CHEBI:30616"/>
        <dbReference type="ChEBI" id="CHEBI:61977"/>
        <dbReference type="ChEBI" id="CHEBI:456216"/>
        <dbReference type="EC" id="2.7.11.1"/>
    </reaction>
</comment>
<dbReference type="Pfam" id="PF00069">
    <property type="entry name" value="Pkinase"/>
    <property type="match status" value="1"/>
</dbReference>
<dbReference type="Pfam" id="PF00139">
    <property type="entry name" value="Lectin_legB"/>
    <property type="match status" value="1"/>
</dbReference>
<evidence type="ECO:0000256" key="3">
    <source>
        <dbReference type="ARBA" id="ARBA00007606"/>
    </source>
</evidence>
<feature type="transmembrane region" description="Helical" evidence="23">
    <location>
        <begin position="339"/>
        <end position="362"/>
    </location>
</feature>
<evidence type="ECO:0000259" key="24">
    <source>
        <dbReference type="PROSITE" id="PS50011"/>
    </source>
</evidence>
<dbReference type="InterPro" id="IPR017441">
    <property type="entry name" value="Protein_kinase_ATP_BS"/>
</dbReference>
<comment type="similarity">
    <text evidence="4">In the N-terminal section; belongs to the leguminous lectin family.</text>
</comment>
<comment type="catalytic activity">
    <reaction evidence="21">
        <text>L-seryl-[protein] + ATP = O-phospho-L-seryl-[protein] + ADP + H(+)</text>
        <dbReference type="Rhea" id="RHEA:17989"/>
        <dbReference type="Rhea" id="RHEA-COMP:9863"/>
        <dbReference type="Rhea" id="RHEA-COMP:11604"/>
        <dbReference type="ChEBI" id="CHEBI:15378"/>
        <dbReference type="ChEBI" id="CHEBI:29999"/>
        <dbReference type="ChEBI" id="CHEBI:30616"/>
        <dbReference type="ChEBI" id="CHEBI:83421"/>
        <dbReference type="ChEBI" id="CHEBI:456216"/>
        <dbReference type="EC" id="2.7.11.1"/>
    </reaction>
</comment>
<evidence type="ECO:0000256" key="8">
    <source>
        <dbReference type="ARBA" id="ARBA00022527"/>
    </source>
</evidence>
<keyword evidence="12" id="KW-0430">Lectin</keyword>
<comment type="caution">
    <text evidence="25">The sequence shown here is derived from an EMBL/GenBank/DDBJ whole genome shotgun (WGS) entry which is preliminary data.</text>
</comment>
<dbReference type="PROSITE" id="PS50011">
    <property type="entry name" value="PROTEIN_KINASE_DOM"/>
    <property type="match status" value="1"/>
</dbReference>
<evidence type="ECO:0000256" key="6">
    <source>
        <dbReference type="ARBA" id="ARBA00012513"/>
    </source>
</evidence>
<keyword evidence="26" id="KW-1185">Reference proteome</keyword>
<evidence type="ECO:0000256" key="22">
    <source>
        <dbReference type="PROSITE-ProRule" id="PRU10141"/>
    </source>
</evidence>
<dbReference type="InterPro" id="IPR013320">
    <property type="entry name" value="ConA-like_dom_sf"/>
</dbReference>
<keyword evidence="9" id="KW-0808">Transferase</keyword>
<evidence type="ECO:0000256" key="9">
    <source>
        <dbReference type="ARBA" id="ARBA00022679"/>
    </source>
</evidence>
<dbReference type="PROSITE" id="PS00107">
    <property type="entry name" value="PROTEIN_KINASE_ATP"/>
    <property type="match status" value="1"/>
</dbReference>
<evidence type="ECO:0000256" key="19">
    <source>
        <dbReference type="ARBA" id="ARBA00023180"/>
    </source>
</evidence>
<evidence type="ECO:0000256" key="2">
    <source>
        <dbReference type="ARBA" id="ARBA00004479"/>
    </source>
</evidence>
<evidence type="ECO:0000256" key="18">
    <source>
        <dbReference type="ARBA" id="ARBA00023170"/>
    </source>
</evidence>
<keyword evidence="16 23" id="KW-1133">Transmembrane helix</keyword>
<dbReference type="SUPFAM" id="SSF56112">
    <property type="entry name" value="Protein kinase-like (PK-like)"/>
    <property type="match status" value="1"/>
</dbReference>
<accession>A0AAN9QAL5</accession>
<dbReference type="SMART" id="SM00220">
    <property type="entry name" value="S_TKc"/>
    <property type="match status" value="1"/>
</dbReference>
<dbReference type="GO" id="GO:0005524">
    <property type="term" value="F:ATP binding"/>
    <property type="evidence" value="ECO:0007669"/>
    <property type="project" value="UniProtKB-UniRule"/>
</dbReference>
<dbReference type="AlphaFoldDB" id="A0AAN9QAL5"/>
<evidence type="ECO:0000256" key="21">
    <source>
        <dbReference type="ARBA" id="ARBA00048679"/>
    </source>
</evidence>
<keyword evidence="7" id="KW-1003">Cell membrane</keyword>
<evidence type="ECO:0000256" key="13">
    <source>
        <dbReference type="ARBA" id="ARBA00022741"/>
    </source>
</evidence>
<dbReference type="FunFam" id="1.10.510.10:FF:000108">
    <property type="entry name" value="L-type lectin-domain containing receptor kinase S.4"/>
    <property type="match status" value="1"/>
</dbReference>
<dbReference type="CDD" id="cd14066">
    <property type="entry name" value="STKc_IRAK"/>
    <property type="match status" value="1"/>
</dbReference>
<evidence type="ECO:0000256" key="15">
    <source>
        <dbReference type="ARBA" id="ARBA00022840"/>
    </source>
</evidence>
<dbReference type="EC" id="2.7.11.1" evidence="6"/>
<dbReference type="GO" id="GO:0030246">
    <property type="term" value="F:carbohydrate binding"/>
    <property type="evidence" value="ECO:0007669"/>
    <property type="project" value="UniProtKB-KW"/>
</dbReference>
<keyword evidence="8" id="KW-0723">Serine/threonine-protein kinase</keyword>
<keyword evidence="15 22" id="KW-0067">ATP-binding</keyword>
<keyword evidence="13 22" id="KW-0547">Nucleotide-binding</keyword>
<evidence type="ECO:0000256" key="14">
    <source>
        <dbReference type="ARBA" id="ARBA00022777"/>
    </source>
</evidence>
<evidence type="ECO:0000256" key="17">
    <source>
        <dbReference type="ARBA" id="ARBA00023136"/>
    </source>
</evidence>
<evidence type="ECO:0000256" key="11">
    <source>
        <dbReference type="ARBA" id="ARBA00022729"/>
    </source>
</evidence>
<feature type="domain" description="Protein kinase" evidence="24">
    <location>
        <begin position="399"/>
        <end position="685"/>
    </location>
</feature>
<keyword evidence="10 23" id="KW-0812">Transmembrane</keyword>
<dbReference type="InterPro" id="IPR050528">
    <property type="entry name" value="L-type_Lectin-RKs"/>
</dbReference>
<dbReference type="FunFam" id="3.30.200.20:FF:000621">
    <property type="entry name" value="Putative L-type lectin-domain containing receptor kinase VII.2"/>
    <property type="match status" value="1"/>
</dbReference>
<keyword evidence="14" id="KW-0418">Kinase</keyword>
<dbReference type="InterPro" id="IPR011009">
    <property type="entry name" value="Kinase-like_dom_sf"/>
</dbReference>
<organism evidence="25 26">
    <name type="scientific">Canavalia gladiata</name>
    <name type="common">Sword bean</name>
    <name type="synonym">Dolichos gladiatus</name>
    <dbReference type="NCBI Taxonomy" id="3824"/>
    <lineage>
        <taxon>Eukaryota</taxon>
        <taxon>Viridiplantae</taxon>
        <taxon>Streptophyta</taxon>
        <taxon>Embryophyta</taxon>
        <taxon>Tracheophyta</taxon>
        <taxon>Spermatophyta</taxon>
        <taxon>Magnoliopsida</taxon>
        <taxon>eudicotyledons</taxon>
        <taxon>Gunneridae</taxon>
        <taxon>Pentapetalae</taxon>
        <taxon>rosids</taxon>
        <taxon>fabids</taxon>
        <taxon>Fabales</taxon>
        <taxon>Fabaceae</taxon>
        <taxon>Papilionoideae</taxon>
        <taxon>50 kb inversion clade</taxon>
        <taxon>NPAAA clade</taxon>
        <taxon>indigoferoid/millettioid clade</taxon>
        <taxon>Phaseoleae</taxon>
        <taxon>Canavalia</taxon>
    </lineage>
</organism>
<dbReference type="GO" id="GO:0005886">
    <property type="term" value="C:plasma membrane"/>
    <property type="evidence" value="ECO:0007669"/>
    <property type="project" value="UniProtKB-SubCell"/>
</dbReference>
<dbReference type="PANTHER" id="PTHR27007">
    <property type="match status" value="1"/>
</dbReference>
<evidence type="ECO:0000256" key="10">
    <source>
        <dbReference type="ARBA" id="ARBA00022692"/>
    </source>
</evidence>
<dbReference type="InterPro" id="IPR001220">
    <property type="entry name" value="Legume_lectin_dom"/>
</dbReference>
<reference evidence="25 26" key="1">
    <citation type="submission" date="2024-01" db="EMBL/GenBank/DDBJ databases">
        <title>The genomes of 5 underutilized Papilionoideae crops provide insights into root nodulation and disease resistanc.</title>
        <authorList>
            <person name="Jiang F."/>
        </authorList>
    </citation>
    <scope>NUCLEOTIDE SEQUENCE [LARGE SCALE GENOMIC DNA]</scope>
    <source>
        <strain evidence="25">LVBAO_FW01</strain>
        <tissue evidence="25">Leaves</tissue>
    </source>
</reference>
<keyword evidence="17 23" id="KW-0472">Membrane</keyword>
<keyword evidence="19" id="KW-0325">Glycoprotein</keyword>
<evidence type="ECO:0000313" key="25">
    <source>
        <dbReference type="EMBL" id="KAK7327874.1"/>
    </source>
</evidence>
<evidence type="ECO:0000256" key="7">
    <source>
        <dbReference type="ARBA" id="ARBA00022475"/>
    </source>
</evidence>
<dbReference type="Proteomes" id="UP001367508">
    <property type="component" value="Unassembled WGS sequence"/>
</dbReference>
<dbReference type="GO" id="GO:0042742">
    <property type="term" value="P:defense response to bacterium"/>
    <property type="evidence" value="ECO:0007669"/>
    <property type="project" value="UniProtKB-ARBA"/>
</dbReference>
<evidence type="ECO:0000256" key="16">
    <source>
        <dbReference type="ARBA" id="ARBA00022989"/>
    </source>
</evidence>
<comment type="subcellular location">
    <subcellularLocation>
        <location evidence="1">Cell membrane</location>
    </subcellularLocation>
    <subcellularLocation>
        <location evidence="2">Membrane</location>
        <topology evidence="2">Single-pass type I membrane protein</topology>
    </subcellularLocation>
</comment>